<comment type="caution">
    <text evidence="1">The sequence shown here is derived from an EMBL/GenBank/DDBJ whole genome shotgun (WGS) entry which is preliminary data.</text>
</comment>
<evidence type="ECO:0000313" key="2">
    <source>
        <dbReference type="Proteomes" id="UP001408356"/>
    </source>
</evidence>
<protein>
    <recommendedName>
        <fullName evidence="3">Lysine-specific metallo-endopeptidase domain-containing protein</fullName>
    </recommendedName>
</protein>
<dbReference type="EMBL" id="JARVKF010000046">
    <property type="protein sequence ID" value="KAK9424270.1"/>
    <property type="molecule type" value="Genomic_DNA"/>
</dbReference>
<accession>A0ABR2VBH7</accession>
<organism evidence="1 2">
    <name type="scientific">Seiridium unicorne</name>
    <dbReference type="NCBI Taxonomy" id="138068"/>
    <lineage>
        <taxon>Eukaryota</taxon>
        <taxon>Fungi</taxon>
        <taxon>Dikarya</taxon>
        <taxon>Ascomycota</taxon>
        <taxon>Pezizomycotina</taxon>
        <taxon>Sordariomycetes</taxon>
        <taxon>Xylariomycetidae</taxon>
        <taxon>Amphisphaeriales</taxon>
        <taxon>Sporocadaceae</taxon>
        <taxon>Seiridium</taxon>
    </lineage>
</organism>
<evidence type="ECO:0008006" key="3">
    <source>
        <dbReference type="Google" id="ProtNLM"/>
    </source>
</evidence>
<dbReference type="Proteomes" id="UP001408356">
    <property type="component" value="Unassembled WGS sequence"/>
</dbReference>
<gene>
    <name evidence="1" type="ORF">SUNI508_03758</name>
</gene>
<proteinExistence type="predicted"/>
<name>A0ABR2VBH7_9PEZI</name>
<reference evidence="1 2" key="1">
    <citation type="journal article" date="2024" name="J. Plant Pathol.">
        <title>Sequence and assembly of the genome of Seiridium unicorne, isolate CBS 538.82, causal agent of cypress canker disease.</title>
        <authorList>
            <person name="Scali E."/>
            <person name="Rocca G.D."/>
            <person name="Danti R."/>
            <person name="Garbelotto M."/>
            <person name="Barberini S."/>
            <person name="Baroncelli R."/>
            <person name="Emiliani G."/>
        </authorList>
    </citation>
    <scope>NUCLEOTIDE SEQUENCE [LARGE SCALE GENOMIC DNA]</scope>
    <source>
        <strain evidence="1 2">BM-138-508</strain>
    </source>
</reference>
<evidence type="ECO:0000313" key="1">
    <source>
        <dbReference type="EMBL" id="KAK9424270.1"/>
    </source>
</evidence>
<keyword evidence="2" id="KW-1185">Reference proteome</keyword>
<sequence>MMFCESKQQAWVDAWEDRYLNDWDPDSLHLEIGSDPSDAQISDAEALIAADDTFAVGKREGATWLAGEVVETIIHELTHAKAVMGSDNTLMDVSCKGIGTSGGDMSTSNLVCMSLAARGDSSTVDANGNSQTGKDAEAFAKLAMALYYNTVYWWTLGDTPKLRSTWNP</sequence>